<name>A0ABY7FN13_MYAAR</name>
<sequence length="132" mass="14766">MVIAARGYRDHEGGSPRKRPSHCTSVGLTPAIATNVGYSVAQDLKAILNAVVSSTDQCLYTLDDLWVFTKVKDFLTVHYSEKGCHYLHILDELHATLPYSKLKKEALMYCLNQLEAQSDVIRTTHAHYLPCS</sequence>
<evidence type="ECO:0000256" key="1">
    <source>
        <dbReference type="SAM" id="MobiDB-lite"/>
    </source>
</evidence>
<dbReference type="EMBL" id="CP111024">
    <property type="protein sequence ID" value="WAR23445.1"/>
    <property type="molecule type" value="Genomic_DNA"/>
</dbReference>
<dbReference type="Proteomes" id="UP001164746">
    <property type="component" value="Chromosome 13"/>
</dbReference>
<gene>
    <name evidence="3" type="ORF">MAR_037114</name>
</gene>
<feature type="region of interest" description="Disordered" evidence="1">
    <location>
        <begin position="1"/>
        <end position="22"/>
    </location>
</feature>
<proteinExistence type="predicted"/>
<evidence type="ECO:0000313" key="3">
    <source>
        <dbReference type="EMBL" id="WAR23445.1"/>
    </source>
</evidence>
<dbReference type="Gene3D" id="1.10.10.10">
    <property type="entry name" value="Winged helix-like DNA-binding domain superfamily/Winged helix DNA-binding domain"/>
    <property type="match status" value="1"/>
</dbReference>
<evidence type="ECO:0000313" key="4">
    <source>
        <dbReference type="Proteomes" id="UP001164746"/>
    </source>
</evidence>
<accession>A0ABY7FN13</accession>
<dbReference type="InterPro" id="IPR036388">
    <property type="entry name" value="WH-like_DNA-bd_sf"/>
</dbReference>
<feature type="domain" description="Stn1 C-terminal" evidence="2">
    <location>
        <begin position="77"/>
        <end position="129"/>
    </location>
</feature>
<dbReference type="Pfam" id="PF09170">
    <property type="entry name" value="STN1_2"/>
    <property type="match status" value="1"/>
</dbReference>
<keyword evidence="4" id="KW-1185">Reference proteome</keyword>
<organism evidence="3 4">
    <name type="scientific">Mya arenaria</name>
    <name type="common">Soft-shell clam</name>
    <dbReference type="NCBI Taxonomy" id="6604"/>
    <lineage>
        <taxon>Eukaryota</taxon>
        <taxon>Metazoa</taxon>
        <taxon>Spiralia</taxon>
        <taxon>Lophotrochozoa</taxon>
        <taxon>Mollusca</taxon>
        <taxon>Bivalvia</taxon>
        <taxon>Autobranchia</taxon>
        <taxon>Heteroconchia</taxon>
        <taxon>Euheterodonta</taxon>
        <taxon>Imparidentia</taxon>
        <taxon>Neoheterodontei</taxon>
        <taxon>Myida</taxon>
        <taxon>Myoidea</taxon>
        <taxon>Myidae</taxon>
        <taxon>Mya</taxon>
    </lineage>
</organism>
<evidence type="ECO:0000259" key="2">
    <source>
        <dbReference type="Pfam" id="PF09170"/>
    </source>
</evidence>
<reference evidence="3" key="1">
    <citation type="submission" date="2022-11" db="EMBL/GenBank/DDBJ databases">
        <title>Centuries of genome instability and evolution in soft-shell clam transmissible cancer (bioRxiv).</title>
        <authorList>
            <person name="Hart S.F.M."/>
            <person name="Yonemitsu M.A."/>
            <person name="Giersch R.M."/>
            <person name="Beal B.F."/>
            <person name="Arriagada G."/>
            <person name="Davis B.W."/>
            <person name="Ostrander E.A."/>
            <person name="Goff S.P."/>
            <person name="Metzger M.J."/>
        </authorList>
    </citation>
    <scope>NUCLEOTIDE SEQUENCE</scope>
    <source>
        <strain evidence="3">MELC-2E11</strain>
        <tissue evidence="3">Siphon/mantle</tissue>
    </source>
</reference>
<dbReference type="InterPro" id="IPR015253">
    <property type="entry name" value="CST_STN1_C"/>
</dbReference>
<protein>
    <recommendedName>
        <fullName evidence="2">Stn1 C-terminal domain-containing protein</fullName>
    </recommendedName>
</protein>